<dbReference type="Gene3D" id="1.10.1370.10">
    <property type="entry name" value="Neurolysin, domain 3"/>
    <property type="match status" value="1"/>
</dbReference>
<comment type="similarity">
    <text evidence="1 9">Belongs to the peptidase M3 family.</text>
</comment>
<dbReference type="HOGENOM" id="CLU_001805_4_1_6"/>
<keyword evidence="2 9" id="KW-0645">Protease</keyword>
<evidence type="ECO:0000256" key="2">
    <source>
        <dbReference type="ARBA" id="ARBA00022670"/>
    </source>
</evidence>
<evidence type="ECO:0000259" key="10">
    <source>
        <dbReference type="Pfam" id="PF01432"/>
    </source>
</evidence>
<dbReference type="EMBL" id="CP000507">
    <property type="protein sequence ID" value="ABM01749.1"/>
    <property type="molecule type" value="Genomic_DNA"/>
</dbReference>
<dbReference type="GO" id="GO:0005829">
    <property type="term" value="C:cytosol"/>
    <property type="evidence" value="ECO:0007669"/>
    <property type="project" value="UniProtKB-ARBA"/>
</dbReference>
<dbReference type="FunFam" id="3.40.390.10:FF:000009">
    <property type="entry name" value="Oligopeptidase A"/>
    <property type="match status" value="1"/>
</dbReference>
<dbReference type="CDD" id="cd06456">
    <property type="entry name" value="M3A_DCP"/>
    <property type="match status" value="1"/>
</dbReference>
<keyword evidence="5 9" id="KW-0862">Zinc</keyword>
<feature type="domain" description="Oligopeptidase A N-terminal" evidence="11">
    <location>
        <begin position="27"/>
        <end position="148"/>
    </location>
</feature>
<evidence type="ECO:0000256" key="1">
    <source>
        <dbReference type="ARBA" id="ARBA00006040"/>
    </source>
</evidence>
<dbReference type="MEROPS" id="M03.004"/>
<dbReference type="NCBIfam" id="NF008159">
    <property type="entry name" value="PRK10911.1"/>
    <property type="match status" value="1"/>
</dbReference>
<dbReference type="GO" id="GO:0006518">
    <property type="term" value="P:peptide metabolic process"/>
    <property type="evidence" value="ECO:0007669"/>
    <property type="project" value="TreeGrafter"/>
</dbReference>
<dbReference type="Proteomes" id="UP000009175">
    <property type="component" value="Chromosome"/>
</dbReference>
<dbReference type="AlphaFoldDB" id="A1SBJ2"/>
<dbReference type="InterPro" id="IPR045666">
    <property type="entry name" value="OpdA_N"/>
</dbReference>
<dbReference type="EC" id="3.4.24.70" evidence="8"/>
<sequence>MTNPLLAANALPPFSAIKPEHIQPAVEQAIDHCRAEIARVLERGDFSWQGLVAPLEEADDRLSKLWSPVSHMNSVLSTEAWRAAHDACLPLLSEYGTFVGQHQGLYQAYKTLKNSDEFQGLSKAQQQVIDHALRDFELSGIGLDDDKKARYGEIVKRLSELSSSFSNQVLDATHAWQKLITDESELKGLPESALAAARAMAEEKGEQGYLFTLDFPSYLPVMMYSENRELRQECYTAFVTRASDQGPNAGEFDNGPLMEELLALRHELATLLGFDSFAHKSLATKMAETPGQVISFLNELALHSRPQAKQELDELKAFAAKEYGQTDLKAWDLSFYAEKLKQHRYEISQEELRPYFPENKVLSGLFHTVERLFGMKIVEQQEFDRWHKDVRFFHIMDSEGEHRGSFYLDLYARSGKRGGAWMDECRVRRQTPDGLQKPVAYLTCNFNGPVGNKPALFTHDEVVTLFHEFGHGIHHMLTKVEVGGVSGINGVPWDAVELPSQFLENWCWEEAALGEISGHYETGEPLPKAMLDKMLAAKNFQSAMMMVRQLEFSLFDFRLHLEYNGEDGARIQETLDEVRQQVAVVIPPSFNRFQHSFSHIFAGGYAAGYYSYKWAEVLSADAFSRFEAEGIFNPDTGRDFLTHILEMGGSEEPMELFRRFMGREPNTDALLRHSGIQH</sequence>
<reference evidence="12 13" key="1">
    <citation type="submission" date="2006-12" db="EMBL/GenBank/DDBJ databases">
        <title>Complete sequence of Shewanella amazonensis SB2B.</title>
        <authorList>
            <consortium name="US DOE Joint Genome Institute"/>
            <person name="Copeland A."/>
            <person name="Lucas S."/>
            <person name="Lapidus A."/>
            <person name="Barry K."/>
            <person name="Detter J.C."/>
            <person name="Glavina del Rio T."/>
            <person name="Hammon N."/>
            <person name="Israni S."/>
            <person name="Dalin E."/>
            <person name="Tice H."/>
            <person name="Pitluck S."/>
            <person name="Munk A.C."/>
            <person name="Brettin T."/>
            <person name="Bruce D."/>
            <person name="Han C."/>
            <person name="Tapia R."/>
            <person name="Gilna P."/>
            <person name="Schmutz J."/>
            <person name="Larimer F."/>
            <person name="Land M."/>
            <person name="Hauser L."/>
            <person name="Kyrpides N."/>
            <person name="Mikhailova N."/>
            <person name="Fredrickson J."/>
            <person name="Richardson P."/>
        </authorList>
    </citation>
    <scope>NUCLEOTIDE SEQUENCE [LARGE SCALE GENOMIC DNA]</scope>
    <source>
        <strain evidence="13">ATCC BAA-1098 / SB2B</strain>
    </source>
</reference>
<dbReference type="eggNOG" id="COG0339">
    <property type="taxonomic scope" value="Bacteria"/>
</dbReference>
<dbReference type="Pfam" id="PF19310">
    <property type="entry name" value="TOP_N"/>
    <property type="match status" value="1"/>
</dbReference>
<protein>
    <recommendedName>
        <fullName evidence="8">oligopeptidase A</fullName>
        <ecNumber evidence="8">3.4.24.70</ecNumber>
    </recommendedName>
</protein>
<comment type="catalytic activity">
    <reaction evidence="7">
        <text>Hydrolysis of oligopeptides, with broad specificity. Gly or Ala commonly occur as P1 or P1' residues, but more distant residues are also important, as is shown by the fact that Z-Gly-Pro-Gly-|-Gly-Pro-Ala is cleaved, but not Z-(Gly)(5).</text>
        <dbReference type="EC" id="3.4.24.70"/>
    </reaction>
</comment>
<dbReference type="RefSeq" id="WP_011761652.1">
    <property type="nucleotide sequence ID" value="NC_008700.1"/>
</dbReference>
<comment type="cofactor">
    <cofactor evidence="9">
        <name>Zn(2+)</name>
        <dbReference type="ChEBI" id="CHEBI:29105"/>
    </cofactor>
    <text evidence="9">Binds 1 zinc ion.</text>
</comment>
<accession>A1SBJ2</accession>
<keyword evidence="4 9" id="KW-0378">Hydrolase</keyword>
<evidence type="ECO:0000256" key="9">
    <source>
        <dbReference type="RuleBase" id="RU003435"/>
    </source>
</evidence>
<feature type="domain" description="Peptidase M3A/M3B catalytic" evidence="10">
    <location>
        <begin position="221"/>
        <end position="675"/>
    </location>
</feature>
<dbReference type="InterPro" id="IPR024079">
    <property type="entry name" value="MetalloPept_cat_dom_sf"/>
</dbReference>
<organism evidence="12 13">
    <name type="scientific">Shewanella amazonensis (strain ATCC BAA-1098 / SB2B)</name>
    <dbReference type="NCBI Taxonomy" id="326297"/>
    <lineage>
        <taxon>Bacteria</taxon>
        <taxon>Pseudomonadati</taxon>
        <taxon>Pseudomonadota</taxon>
        <taxon>Gammaproteobacteria</taxon>
        <taxon>Alteromonadales</taxon>
        <taxon>Shewanellaceae</taxon>
        <taxon>Shewanella</taxon>
    </lineage>
</organism>
<dbReference type="InterPro" id="IPR034005">
    <property type="entry name" value="M3A_DCP"/>
</dbReference>
<keyword evidence="6 9" id="KW-0482">Metalloprotease</keyword>
<dbReference type="GO" id="GO:0006508">
    <property type="term" value="P:proteolysis"/>
    <property type="evidence" value="ECO:0007669"/>
    <property type="project" value="UniProtKB-KW"/>
</dbReference>
<evidence type="ECO:0000256" key="8">
    <source>
        <dbReference type="ARBA" id="ARBA00026100"/>
    </source>
</evidence>
<dbReference type="InterPro" id="IPR024077">
    <property type="entry name" value="Neurolysin/TOP_dom2"/>
</dbReference>
<dbReference type="SUPFAM" id="SSF55486">
    <property type="entry name" value="Metalloproteases ('zincins'), catalytic domain"/>
    <property type="match status" value="1"/>
</dbReference>
<dbReference type="InterPro" id="IPR045090">
    <property type="entry name" value="Pept_M3A_M3B"/>
</dbReference>
<evidence type="ECO:0000256" key="5">
    <source>
        <dbReference type="ARBA" id="ARBA00022833"/>
    </source>
</evidence>
<dbReference type="STRING" id="326297.Sama_3546"/>
<dbReference type="GO" id="GO:0046872">
    <property type="term" value="F:metal ion binding"/>
    <property type="evidence" value="ECO:0007669"/>
    <property type="project" value="UniProtKB-UniRule"/>
</dbReference>
<proteinExistence type="inferred from homology"/>
<dbReference type="OrthoDB" id="9773538at2"/>
<evidence type="ECO:0000313" key="12">
    <source>
        <dbReference type="EMBL" id="ABM01749.1"/>
    </source>
</evidence>
<dbReference type="KEGG" id="saz:Sama_3546"/>
<dbReference type="Pfam" id="PF01432">
    <property type="entry name" value="Peptidase_M3"/>
    <property type="match status" value="1"/>
</dbReference>
<evidence type="ECO:0000256" key="7">
    <source>
        <dbReference type="ARBA" id="ARBA00024603"/>
    </source>
</evidence>
<name>A1SBJ2_SHEAM</name>
<gene>
    <name evidence="12" type="ordered locus">Sama_3546</name>
</gene>
<dbReference type="PANTHER" id="PTHR11804:SF84">
    <property type="entry name" value="SACCHAROLYSIN"/>
    <property type="match status" value="1"/>
</dbReference>
<evidence type="ECO:0000256" key="3">
    <source>
        <dbReference type="ARBA" id="ARBA00022723"/>
    </source>
</evidence>
<dbReference type="Gene3D" id="3.40.390.10">
    <property type="entry name" value="Collagenase (Catalytic Domain)"/>
    <property type="match status" value="1"/>
</dbReference>
<dbReference type="InterPro" id="IPR001567">
    <property type="entry name" value="Pept_M3A_M3B_dom"/>
</dbReference>
<keyword evidence="3 9" id="KW-0479">Metal-binding</keyword>
<evidence type="ECO:0000256" key="4">
    <source>
        <dbReference type="ARBA" id="ARBA00022801"/>
    </source>
</evidence>
<dbReference type="PANTHER" id="PTHR11804">
    <property type="entry name" value="PROTEASE M3 THIMET OLIGOPEPTIDASE-RELATED"/>
    <property type="match status" value="1"/>
</dbReference>
<dbReference type="GO" id="GO:0004222">
    <property type="term" value="F:metalloendopeptidase activity"/>
    <property type="evidence" value="ECO:0007669"/>
    <property type="project" value="UniProtKB-EC"/>
</dbReference>
<evidence type="ECO:0000313" key="13">
    <source>
        <dbReference type="Proteomes" id="UP000009175"/>
    </source>
</evidence>
<evidence type="ECO:0000259" key="11">
    <source>
        <dbReference type="Pfam" id="PF19310"/>
    </source>
</evidence>
<keyword evidence="13" id="KW-1185">Reference proteome</keyword>
<evidence type="ECO:0000256" key="6">
    <source>
        <dbReference type="ARBA" id="ARBA00023049"/>
    </source>
</evidence>